<evidence type="ECO:0000256" key="6">
    <source>
        <dbReference type="ARBA" id="ARBA00022777"/>
    </source>
</evidence>
<dbReference type="Gene3D" id="3.40.50.2300">
    <property type="match status" value="1"/>
</dbReference>
<evidence type="ECO:0000256" key="2">
    <source>
        <dbReference type="ARBA" id="ARBA00022553"/>
    </source>
</evidence>
<dbReference type="InterPro" id="IPR003501">
    <property type="entry name" value="PTS_EIIB_2/3"/>
</dbReference>
<keyword evidence="1" id="KW-0813">Transport</keyword>
<keyword evidence="5" id="KW-0598">Phosphotransferase system</keyword>
<dbReference type="RefSeq" id="WP_134060099.1">
    <property type="nucleotide sequence ID" value="NZ_SOEF01000041.1"/>
</dbReference>
<dbReference type="GO" id="GO:0009401">
    <property type="term" value="P:phosphoenolpyruvate-dependent sugar phosphotransferase system"/>
    <property type="evidence" value="ECO:0007669"/>
    <property type="project" value="UniProtKB-KW"/>
</dbReference>
<evidence type="ECO:0000313" key="9">
    <source>
        <dbReference type="EMBL" id="TDX37574.1"/>
    </source>
</evidence>
<accession>A0A4V6QAY3</accession>
<evidence type="ECO:0000256" key="1">
    <source>
        <dbReference type="ARBA" id="ARBA00022448"/>
    </source>
</evidence>
<keyword evidence="4" id="KW-0808">Transferase</keyword>
<evidence type="ECO:0000313" key="10">
    <source>
        <dbReference type="Proteomes" id="UP000295472"/>
    </source>
</evidence>
<dbReference type="GO" id="GO:0008982">
    <property type="term" value="F:protein-N(PI)-phosphohistidine-sugar phosphotransferase activity"/>
    <property type="evidence" value="ECO:0007669"/>
    <property type="project" value="InterPro"/>
</dbReference>
<dbReference type="CDD" id="cd05564">
    <property type="entry name" value="PTS_IIB_chitobiose_lichenan"/>
    <property type="match status" value="1"/>
</dbReference>
<comment type="caution">
    <text evidence="9">The sequence shown here is derived from an EMBL/GenBank/DDBJ whole genome shotgun (WGS) entry which is preliminary data.</text>
</comment>
<feature type="domain" description="PTS EIIB type-3" evidence="8">
    <location>
        <begin position="1"/>
        <end position="101"/>
    </location>
</feature>
<dbReference type="Pfam" id="PF02302">
    <property type="entry name" value="PTS_IIB"/>
    <property type="match status" value="1"/>
</dbReference>
<evidence type="ECO:0000256" key="4">
    <source>
        <dbReference type="ARBA" id="ARBA00022679"/>
    </source>
</evidence>
<dbReference type="InterPro" id="IPR051819">
    <property type="entry name" value="PTS_sugar-specific_EIIB"/>
</dbReference>
<dbReference type="GO" id="GO:0016301">
    <property type="term" value="F:kinase activity"/>
    <property type="evidence" value="ECO:0007669"/>
    <property type="project" value="UniProtKB-KW"/>
</dbReference>
<keyword evidence="2" id="KW-0597">Phosphoprotein</keyword>
<feature type="modified residue" description="Phosphocysteine; by EIIA" evidence="7">
    <location>
        <position position="7"/>
    </location>
</feature>
<evidence type="ECO:0000259" key="8">
    <source>
        <dbReference type="PROSITE" id="PS51100"/>
    </source>
</evidence>
<dbReference type="Proteomes" id="UP000295472">
    <property type="component" value="Unassembled WGS sequence"/>
</dbReference>
<keyword evidence="3" id="KW-0762">Sugar transport</keyword>
<sequence>MKILLVCNAGMSTSMLVEKMKDEAANRDLDYEIKAESCNNFEDVVEKYDVVLLGPQIKYKEKSFKKIAEEKNVALDVVDSAAYGMVDGAKVLDQALSLLND</sequence>
<protein>
    <submittedName>
        <fullName evidence="9">PTS system cellobiose-specific IIB component</fullName>
    </submittedName>
</protein>
<evidence type="ECO:0000256" key="5">
    <source>
        <dbReference type="ARBA" id="ARBA00022683"/>
    </source>
</evidence>
<dbReference type="AlphaFoldDB" id="A0A4V6QAY3"/>
<proteinExistence type="predicted"/>
<evidence type="ECO:0000256" key="7">
    <source>
        <dbReference type="PROSITE-ProRule" id="PRU00423"/>
    </source>
</evidence>
<dbReference type="InterPro" id="IPR013012">
    <property type="entry name" value="PTS_EIIB_3"/>
</dbReference>
<keyword evidence="6" id="KW-0418">Kinase</keyword>
<reference evidence="9 10" key="1">
    <citation type="submission" date="2019-03" db="EMBL/GenBank/DDBJ databases">
        <title>Subsurface microbial communities from deep shales in Ohio and West Virginia, USA.</title>
        <authorList>
            <person name="Wrighton K."/>
        </authorList>
    </citation>
    <scope>NUCLEOTIDE SEQUENCE [LARGE SCALE GENOMIC DNA]</scope>
    <source>
        <strain evidence="9 10">DSMZ 11287</strain>
    </source>
</reference>
<evidence type="ECO:0000256" key="3">
    <source>
        <dbReference type="ARBA" id="ARBA00022597"/>
    </source>
</evidence>
<organism evidence="9 10">
    <name type="scientific">Halanaerobium congolense</name>
    <dbReference type="NCBI Taxonomy" id="54121"/>
    <lineage>
        <taxon>Bacteria</taxon>
        <taxon>Bacillati</taxon>
        <taxon>Bacillota</taxon>
        <taxon>Clostridia</taxon>
        <taxon>Halanaerobiales</taxon>
        <taxon>Halanaerobiaceae</taxon>
        <taxon>Halanaerobium</taxon>
    </lineage>
</organism>
<dbReference type="SUPFAM" id="SSF52794">
    <property type="entry name" value="PTS system IIB component-like"/>
    <property type="match status" value="1"/>
</dbReference>
<dbReference type="PANTHER" id="PTHR34581:SF2">
    <property type="entry name" value="PTS SYSTEM N,N'-DIACETYLCHITOBIOSE-SPECIFIC EIIB COMPONENT"/>
    <property type="match status" value="1"/>
</dbReference>
<name>A0A4V6QAY3_9FIRM</name>
<dbReference type="GeneID" id="57013789"/>
<dbReference type="InterPro" id="IPR036095">
    <property type="entry name" value="PTS_EIIB-like_sf"/>
</dbReference>
<dbReference type="PANTHER" id="PTHR34581">
    <property type="entry name" value="PTS SYSTEM N,N'-DIACETYLCHITOBIOSE-SPECIFIC EIIB COMPONENT"/>
    <property type="match status" value="1"/>
</dbReference>
<dbReference type="PROSITE" id="PS51100">
    <property type="entry name" value="PTS_EIIB_TYPE_3"/>
    <property type="match status" value="1"/>
</dbReference>
<dbReference type="EMBL" id="SOEF01000041">
    <property type="protein sequence ID" value="TDX37574.1"/>
    <property type="molecule type" value="Genomic_DNA"/>
</dbReference>
<gene>
    <name evidence="9" type="ORF">C7954_1413</name>
</gene>